<accession>A0A7E4UTI4</accession>
<protein>
    <submittedName>
        <fullName evidence="3">Homeobox domain-containing protein</fullName>
    </submittedName>
</protein>
<name>A0A7E4UTI4_PANRE</name>
<reference evidence="3" key="2">
    <citation type="submission" date="2020-10" db="UniProtKB">
        <authorList>
            <consortium name="WormBaseParasite"/>
        </authorList>
    </citation>
    <scope>IDENTIFICATION</scope>
</reference>
<reference evidence="2" key="1">
    <citation type="journal article" date="2013" name="Genetics">
        <title>The draft genome and transcriptome of Panagrellus redivivus are shaped by the harsh demands of a free-living lifestyle.</title>
        <authorList>
            <person name="Srinivasan J."/>
            <person name="Dillman A.R."/>
            <person name="Macchietto M.G."/>
            <person name="Heikkinen L."/>
            <person name="Lakso M."/>
            <person name="Fracchia K.M."/>
            <person name="Antoshechkin I."/>
            <person name="Mortazavi A."/>
            <person name="Wong G."/>
            <person name="Sternberg P.W."/>
        </authorList>
    </citation>
    <scope>NUCLEOTIDE SEQUENCE [LARGE SCALE GENOMIC DNA]</scope>
    <source>
        <strain evidence="2">MT8872</strain>
    </source>
</reference>
<feature type="region of interest" description="Disordered" evidence="1">
    <location>
        <begin position="154"/>
        <end position="187"/>
    </location>
</feature>
<proteinExistence type="predicted"/>
<sequence>MPHEWYHSIRNQILSHKKLKSILMGTNPNVLLGQAAGNIAARGEDFVDEDDVICLGEFRSNSASQQITESNAASHGNIMNAKSSSKTSALVNHRLLEAHKETIKASIVREWAAAQGYNVEAATSAISNWNTLHRRSFEADVYAELNLAEGATQGMIQESDSVSRSASTRRKRNASESSGSSSTSQGSLVLRVPKKRYRFTNEEENIILAKVETAFSELKMTVKNVCHKNFAALILQENPTWKHTNGSVAKHIERTLIASVTSLHREHCK</sequence>
<evidence type="ECO:0000313" key="3">
    <source>
        <dbReference type="WBParaSite" id="Pan_g12645.t1"/>
    </source>
</evidence>
<feature type="compositionally biased region" description="Low complexity" evidence="1">
    <location>
        <begin position="175"/>
        <end position="187"/>
    </location>
</feature>
<evidence type="ECO:0000313" key="2">
    <source>
        <dbReference type="Proteomes" id="UP000492821"/>
    </source>
</evidence>
<dbReference type="Proteomes" id="UP000492821">
    <property type="component" value="Unassembled WGS sequence"/>
</dbReference>
<keyword evidence="2" id="KW-1185">Reference proteome</keyword>
<evidence type="ECO:0000256" key="1">
    <source>
        <dbReference type="SAM" id="MobiDB-lite"/>
    </source>
</evidence>
<dbReference type="AlphaFoldDB" id="A0A7E4UTI4"/>
<dbReference type="WBParaSite" id="Pan_g12645.t1">
    <property type="protein sequence ID" value="Pan_g12645.t1"/>
    <property type="gene ID" value="Pan_g12645"/>
</dbReference>
<feature type="compositionally biased region" description="Polar residues" evidence="1">
    <location>
        <begin position="154"/>
        <end position="166"/>
    </location>
</feature>
<organism evidence="2 3">
    <name type="scientific">Panagrellus redivivus</name>
    <name type="common">Microworm</name>
    <dbReference type="NCBI Taxonomy" id="6233"/>
    <lineage>
        <taxon>Eukaryota</taxon>
        <taxon>Metazoa</taxon>
        <taxon>Ecdysozoa</taxon>
        <taxon>Nematoda</taxon>
        <taxon>Chromadorea</taxon>
        <taxon>Rhabditida</taxon>
        <taxon>Tylenchina</taxon>
        <taxon>Panagrolaimomorpha</taxon>
        <taxon>Panagrolaimoidea</taxon>
        <taxon>Panagrolaimidae</taxon>
        <taxon>Panagrellus</taxon>
    </lineage>
</organism>